<feature type="non-terminal residue" evidence="1">
    <location>
        <position position="1"/>
    </location>
</feature>
<evidence type="ECO:0000313" key="1">
    <source>
        <dbReference type="EMBL" id="RDY08168.1"/>
    </source>
</evidence>
<gene>
    <name evidence="1" type="ORF">CR513_07631</name>
</gene>
<sequence length="309" mass="33662">MIDAANGGALMDKKPAAARYLISNMAKAREPIDRIDITGETACCWTTPTNHYNQSCGICTSVEHPTDLCPTLQKIESDQPESVGAIGGNQFGKQPYQNWPLDNQTESRVISIAESAISSTTFPTAAVTEIATSRQFSISGGPDEATCSQQFGLANTVSHLQSTGSSNLPLQTIPNPRGNASAFMLRSGKELSKPALQLPRPTEVNSEPDAYSQVQQQEKTVPLPFPTRTLSTRKPESDEELLKIFCKVVINIPLLDTIKQIPKYAKFLKELCVHKRKKMKRSVEVGGIVLALTKNEDFTTGAQALPKKC</sequence>
<reference evidence="1" key="1">
    <citation type="submission" date="2018-05" db="EMBL/GenBank/DDBJ databases">
        <title>Draft genome of Mucuna pruriens seed.</title>
        <authorList>
            <person name="Nnadi N.E."/>
            <person name="Vos R."/>
            <person name="Hasami M.H."/>
            <person name="Devisetty U.K."/>
            <person name="Aguiy J.C."/>
        </authorList>
    </citation>
    <scope>NUCLEOTIDE SEQUENCE [LARGE SCALE GENOMIC DNA]</scope>
    <source>
        <strain evidence="1">JCA_2017</strain>
    </source>
</reference>
<keyword evidence="2" id="KW-1185">Reference proteome</keyword>
<dbReference type="EMBL" id="QJKJ01001329">
    <property type="protein sequence ID" value="RDY08168.1"/>
    <property type="molecule type" value="Genomic_DNA"/>
</dbReference>
<dbReference type="Proteomes" id="UP000257109">
    <property type="component" value="Unassembled WGS sequence"/>
</dbReference>
<proteinExistence type="predicted"/>
<dbReference type="OrthoDB" id="778454at2759"/>
<accession>A0A371HZE6</accession>
<dbReference type="AlphaFoldDB" id="A0A371HZE6"/>
<evidence type="ECO:0000313" key="2">
    <source>
        <dbReference type="Proteomes" id="UP000257109"/>
    </source>
</evidence>
<organism evidence="1 2">
    <name type="scientific">Mucuna pruriens</name>
    <name type="common">Velvet bean</name>
    <name type="synonym">Dolichos pruriens</name>
    <dbReference type="NCBI Taxonomy" id="157652"/>
    <lineage>
        <taxon>Eukaryota</taxon>
        <taxon>Viridiplantae</taxon>
        <taxon>Streptophyta</taxon>
        <taxon>Embryophyta</taxon>
        <taxon>Tracheophyta</taxon>
        <taxon>Spermatophyta</taxon>
        <taxon>Magnoliopsida</taxon>
        <taxon>eudicotyledons</taxon>
        <taxon>Gunneridae</taxon>
        <taxon>Pentapetalae</taxon>
        <taxon>rosids</taxon>
        <taxon>fabids</taxon>
        <taxon>Fabales</taxon>
        <taxon>Fabaceae</taxon>
        <taxon>Papilionoideae</taxon>
        <taxon>50 kb inversion clade</taxon>
        <taxon>NPAAA clade</taxon>
        <taxon>indigoferoid/millettioid clade</taxon>
        <taxon>Phaseoleae</taxon>
        <taxon>Mucuna</taxon>
    </lineage>
</organism>
<comment type="caution">
    <text evidence="1">The sequence shown here is derived from an EMBL/GenBank/DDBJ whole genome shotgun (WGS) entry which is preliminary data.</text>
</comment>
<name>A0A371HZE6_MUCPR</name>
<protein>
    <submittedName>
        <fullName evidence="1">Uncharacterized protein</fullName>
    </submittedName>
</protein>